<dbReference type="Proteomes" id="UP000524450">
    <property type="component" value="Unassembled WGS sequence"/>
</dbReference>
<dbReference type="SUPFAM" id="SSF56214">
    <property type="entry name" value="4'-phosphopantetheinyl transferase"/>
    <property type="match status" value="2"/>
</dbReference>
<dbReference type="GO" id="GO:0005829">
    <property type="term" value="C:cytosol"/>
    <property type="evidence" value="ECO:0007669"/>
    <property type="project" value="TreeGrafter"/>
</dbReference>
<dbReference type="PANTHER" id="PTHR12215:SF10">
    <property type="entry name" value="L-AMINOADIPATE-SEMIALDEHYDE DEHYDROGENASE-PHOSPHOPANTETHEINYL TRANSFERASE"/>
    <property type="match status" value="1"/>
</dbReference>
<gene>
    <name evidence="5" type="ORF">GGD71_002470</name>
</gene>
<dbReference type="Pfam" id="PF01648">
    <property type="entry name" value="ACPS"/>
    <property type="match status" value="1"/>
</dbReference>
<dbReference type="GO" id="GO:0000287">
    <property type="term" value="F:magnesium ion binding"/>
    <property type="evidence" value="ECO:0007669"/>
    <property type="project" value="InterPro"/>
</dbReference>
<dbReference type="EC" id="2.7.8.-" evidence="5"/>
<dbReference type="EMBL" id="JACIFZ010000002">
    <property type="protein sequence ID" value="MBB4221710.1"/>
    <property type="molecule type" value="Genomic_DNA"/>
</dbReference>
<dbReference type="InterPro" id="IPR037143">
    <property type="entry name" value="4-PPantetheinyl_Trfase_dom_sf"/>
</dbReference>
<dbReference type="GO" id="GO:0008897">
    <property type="term" value="F:holo-[acyl-carrier-protein] synthase activity"/>
    <property type="evidence" value="ECO:0007669"/>
    <property type="project" value="InterPro"/>
</dbReference>
<dbReference type="GO" id="GO:0019878">
    <property type="term" value="P:lysine biosynthetic process via aminoadipic acid"/>
    <property type="evidence" value="ECO:0007669"/>
    <property type="project" value="TreeGrafter"/>
</dbReference>
<evidence type="ECO:0000313" key="6">
    <source>
        <dbReference type="Proteomes" id="UP000524450"/>
    </source>
</evidence>
<feature type="domain" description="4'-phosphopantetheinyl transferase N-terminal" evidence="4">
    <location>
        <begin position="31"/>
        <end position="107"/>
    </location>
</feature>
<evidence type="ECO:0000259" key="4">
    <source>
        <dbReference type="Pfam" id="PF22624"/>
    </source>
</evidence>
<evidence type="ECO:0000256" key="2">
    <source>
        <dbReference type="ARBA" id="ARBA00022679"/>
    </source>
</evidence>
<dbReference type="Pfam" id="PF22624">
    <property type="entry name" value="AASDHPPT_N"/>
    <property type="match status" value="1"/>
</dbReference>
<dbReference type="PANTHER" id="PTHR12215">
    <property type="entry name" value="PHOSPHOPANTETHEINE TRANSFERASE"/>
    <property type="match status" value="1"/>
</dbReference>
<keyword evidence="2 5" id="KW-0808">Transferase</keyword>
<feature type="domain" description="4'-phosphopantetheinyl transferase" evidence="3">
    <location>
        <begin position="113"/>
        <end position="187"/>
    </location>
</feature>
<evidence type="ECO:0000256" key="1">
    <source>
        <dbReference type="ARBA" id="ARBA00010990"/>
    </source>
</evidence>
<proteinExistence type="inferred from homology"/>
<evidence type="ECO:0000313" key="5">
    <source>
        <dbReference type="EMBL" id="MBB4221710.1"/>
    </source>
</evidence>
<comment type="caution">
    <text evidence="5">The sequence shown here is derived from an EMBL/GenBank/DDBJ whole genome shotgun (WGS) entry which is preliminary data.</text>
</comment>
<comment type="similarity">
    <text evidence="1">Belongs to the P-Pant transferase superfamily. Gsp/Sfp/HetI/AcpT family.</text>
</comment>
<dbReference type="AlphaFoldDB" id="A0A840FQV9"/>
<dbReference type="InterPro" id="IPR055066">
    <property type="entry name" value="AASDHPPT_N"/>
</dbReference>
<dbReference type="RefSeq" id="WP_260319269.1">
    <property type="nucleotide sequence ID" value="NZ_JACIFZ010000002.1"/>
</dbReference>
<dbReference type="InterPro" id="IPR008278">
    <property type="entry name" value="4-PPantetheinyl_Trfase_dom"/>
</dbReference>
<dbReference type="Gene3D" id="3.90.470.20">
    <property type="entry name" value="4'-phosphopantetheinyl transferase domain"/>
    <property type="match status" value="2"/>
</dbReference>
<protein>
    <submittedName>
        <fullName evidence="5">4'-phosphopantetheinyl transferase</fullName>
        <ecNumber evidence="5">2.7.8.-</ecNumber>
    </submittedName>
</protein>
<organism evidence="5 6">
    <name type="scientific">Variovorax guangxiensis</name>
    <dbReference type="NCBI Taxonomy" id="1775474"/>
    <lineage>
        <taxon>Bacteria</taxon>
        <taxon>Pseudomonadati</taxon>
        <taxon>Pseudomonadota</taxon>
        <taxon>Betaproteobacteria</taxon>
        <taxon>Burkholderiales</taxon>
        <taxon>Comamonadaceae</taxon>
        <taxon>Variovorax</taxon>
    </lineage>
</organism>
<accession>A0A840FQV9</accession>
<name>A0A840FQV9_9BURK</name>
<evidence type="ECO:0000259" key="3">
    <source>
        <dbReference type="Pfam" id="PF01648"/>
    </source>
</evidence>
<reference evidence="5 6" key="1">
    <citation type="submission" date="2020-08" db="EMBL/GenBank/DDBJ databases">
        <title>Genomic Encyclopedia of Type Strains, Phase IV (KMG-V): Genome sequencing to study the core and pangenomes of soil and plant-associated prokaryotes.</title>
        <authorList>
            <person name="Whitman W."/>
        </authorList>
    </citation>
    <scope>NUCLEOTIDE SEQUENCE [LARGE SCALE GENOMIC DNA]</scope>
    <source>
        <strain evidence="5 6">34/80</strain>
    </source>
</reference>
<dbReference type="InterPro" id="IPR050559">
    <property type="entry name" value="P-Pant_transferase_sf"/>
</dbReference>
<sequence length="241" mass="26205">MAGHSPQPLSIDVPLCLYVDLDRFAGLPSEQVLSDEERERAESFRSPLDRQRYVASHLALRQALSEYTGLQHAELHLSKGSFGKPSLTGHARTQFSLSHSQGLALIAIGGRGPLGADIELMRPVPDAAVLAAEHFTRREQEALAALPAQERDRAFLTCWTRKEACLKAIGVGLLVSSQSFEVGLEPDCRSVELAVAGRILWLLLGPAPERMDCVGSIAEWRQTEARAGNASHSGRLLEAHA</sequence>